<name>A0A2T0N598_9ACTN</name>
<dbReference type="NCBIfam" id="TIGR02158">
    <property type="entry name" value="PA_CoA_Oxy3"/>
    <property type="match status" value="1"/>
</dbReference>
<dbReference type="RefSeq" id="WP_425438091.1">
    <property type="nucleotide sequence ID" value="NZ_PVNG01000004.1"/>
</dbReference>
<dbReference type="InterPro" id="IPR007814">
    <property type="entry name" value="PaaA_PaaC"/>
</dbReference>
<evidence type="ECO:0000256" key="1">
    <source>
        <dbReference type="SAM" id="MobiDB-lite"/>
    </source>
</evidence>
<gene>
    <name evidence="2" type="ORF">B0I32_104300</name>
</gene>
<dbReference type="EMBL" id="PVNG01000004">
    <property type="protein sequence ID" value="PRX67543.1"/>
    <property type="molecule type" value="Genomic_DNA"/>
</dbReference>
<dbReference type="Proteomes" id="UP000238312">
    <property type="component" value="Unassembled WGS sequence"/>
</dbReference>
<protein>
    <submittedName>
        <fullName evidence="2">Ring-1,2-phenylacetyl-CoA epoxidase subunit PaaC</fullName>
    </submittedName>
</protein>
<dbReference type="InterPro" id="IPR011882">
    <property type="entry name" value="PaaC"/>
</dbReference>
<accession>A0A2T0N598</accession>
<reference evidence="2 3" key="1">
    <citation type="submission" date="2018-03" db="EMBL/GenBank/DDBJ databases">
        <title>Genomic Encyclopedia of Type Strains, Phase III (KMG-III): the genomes of soil and plant-associated and newly described type strains.</title>
        <authorList>
            <person name="Whitman W."/>
        </authorList>
    </citation>
    <scope>NUCLEOTIDE SEQUENCE [LARGE SCALE GENOMIC DNA]</scope>
    <source>
        <strain evidence="2 3">CGMCC 4.7104</strain>
    </source>
</reference>
<dbReference type="PANTHER" id="PTHR30458">
    <property type="entry name" value="PHENYLACETIC ACID DEGRADATION PROTEIN PAA"/>
    <property type="match status" value="1"/>
</dbReference>
<dbReference type="InterPro" id="IPR052703">
    <property type="entry name" value="Aromatic_CoA_ox/epox"/>
</dbReference>
<keyword evidence="3" id="KW-1185">Reference proteome</keyword>
<dbReference type="InterPro" id="IPR009078">
    <property type="entry name" value="Ferritin-like_SF"/>
</dbReference>
<proteinExistence type="predicted"/>
<dbReference type="InterPro" id="IPR012347">
    <property type="entry name" value="Ferritin-like"/>
</dbReference>
<sequence>MNDQPVSDEPVTDEPAGARPATGEPVTGELATGGPMTGDSAIGGPTTGAPVSDEHGSVFDGLLGGDSSQWAFGTDFEDPLAGVDTSTPDGVDPAGLAAYCLMLGDDALIMSQRLSEWCSRAPDLEEDIALANMALDLLGQARLLLARAAAADPGVVPVLPEGSPVPPEDALAFFRDDRDFRNVRLAEVDNGDFAHVVVRLLLFSAARLALLERLRASRDHVLAAVAAKGVKEVAYHRDWAGRWFLTLALGTEESHRRLLAALDELWPLLAELTATHPLERSLAQAGAAADTSSLPGEVNAVLGQVLATSGVPRPERAPLAGVGGRAGRDGLHTEALSRLLAEMQVVARAHPSGRW</sequence>
<organism evidence="2 3">
    <name type="scientific">Nonomuraea fuscirosea</name>
    <dbReference type="NCBI Taxonomy" id="1291556"/>
    <lineage>
        <taxon>Bacteria</taxon>
        <taxon>Bacillati</taxon>
        <taxon>Actinomycetota</taxon>
        <taxon>Actinomycetes</taxon>
        <taxon>Streptosporangiales</taxon>
        <taxon>Streptosporangiaceae</taxon>
        <taxon>Nonomuraea</taxon>
    </lineage>
</organism>
<feature type="region of interest" description="Disordered" evidence="1">
    <location>
        <begin position="1"/>
        <end position="60"/>
    </location>
</feature>
<dbReference type="SUPFAM" id="SSF47240">
    <property type="entry name" value="Ferritin-like"/>
    <property type="match status" value="1"/>
</dbReference>
<dbReference type="GO" id="GO:0010124">
    <property type="term" value="P:phenylacetate catabolic process"/>
    <property type="evidence" value="ECO:0007669"/>
    <property type="project" value="InterPro"/>
</dbReference>
<dbReference type="PANTHER" id="PTHR30458:SF0">
    <property type="entry name" value="1,2-PHENYLACETYL-COA EPOXIDASE, SUBUNIT C"/>
    <property type="match status" value="1"/>
</dbReference>
<dbReference type="AlphaFoldDB" id="A0A2T0N598"/>
<evidence type="ECO:0000313" key="2">
    <source>
        <dbReference type="EMBL" id="PRX67543.1"/>
    </source>
</evidence>
<comment type="caution">
    <text evidence="2">The sequence shown here is derived from an EMBL/GenBank/DDBJ whole genome shotgun (WGS) entry which is preliminary data.</text>
</comment>
<dbReference type="Gene3D" id="1.20.1260.10">
    <property type="match status" value="1"/>
</dbReference>
<evidence type="ECO:0000313" key="3">
    <source>
        <dbReference type="Proteomes" id="UP000238312"/>
    </source>
</evidence>
<dbReference type="Pfam" id="PF05138">
    <property type="entry name" value="PaaA_PaaC"/>
    <property type="match status" value="1"/>
</dbReference>
<dbReference type="GO" id="GO:0005829">
    <property type="term" value="C:cytosol"/>
    <property type="evidence" value="ECO:0007669"/>
    <property type="project" value="TreeGrafter"/>
</dbReference>